<evidence type="ECO:0000313" key="3">
    <source>
        <dbReference type="Proteomes" id="UP000199735"/>
    </source>
</evidence>
<dbReference type="RefSeq" id="WP_093880386.1">
    <property type="nucleotide sequence ID" value="NZ_FOCD01000002.1"/>
</dbReference>
<name>A0AAX2EEZ8_9BACI</name>
<organism evidence="2 3">
    <name type="scientific">Terribacillus saccharophilus</name>
    <dbReference type="NCBI Taxonomy" id="361277"/>
    <lineage>
        <taxon>Bacteria</taxon>
        <taxon>Bacillati</taxon>
        <taxon>Bacillota</taxon>
        <taxon>Bacilli</taxon>
        <taxon>Bacillales</taxon>
        <taxon>Bacillaceae</taxon>
        <taxon>Terribacillus</taxon>
    </lineage>
</organism>
<accession>A0AAX2EEZ8</accession>
<gene>
    <name evidence="2" type="ORF">SAMN04489762_1722</name>
</gene>
<comment type="caution">
    <text evidence="2">The sequence shown here is derived from an EMBL/GenBank/DDBJ whole genome shotgun (WGS) entry which is preliminary data.</text>
</comment>
<proteinExistence type="predicted"/>
<reference evidence="2 3" key="1">
    <citation type="submission" date="2016-10" db="EMBL/GenBank/DDBJ databases">
        <authorList>
            <person name="Varghese N."/>
            <person name="Submissions S."/>
        </authorList>
    </citation>
    <scope>NUCLEOTIDE SEQUENCE [LARGE SCALE GENOMIC DNA]</scope>
    <source>
        <strain evidence="2 3">DSM 21619</strain>
    </source>
</reference>
<dbReference type="Proteomes" id="UP000199735">
    <property type="component" value="Unassembled WGS sequence"/>
</dbReference>
<evidence type="ECO:0000256" key="1">
    <source>
        <dbReference type="SAM" id="SignalP"/>
    </source>
</evidence>
<protein>
    <submittedName>
        <fullName evidence="2">Uncharacterized protein</fullName>
    </submittedName>
</protein>
<feature type="chain" id="PRO_5043477738" evidence="1">
    <location>
        <begin position="25"/>
        <end position="71"/>
    </location>
</feature>
<keyword evidence="1" id="KW-0732">Signal</keyword>
<feature type="signal peptide" evidence="1">
    <location>
        <begin position="1"/>
        <end position="24"/>
    </location>
</feature>
<sequence>MKKIVTVLVALVLTMLAFNSHVSAEEGISLTEEDYSKITQQMKEDVAFREDINKVIAKLKNGERLLDLPES</sequence>
<dbReference type="AlphaFoldDB" id="A0AAX2EEZ8"/>
<dbReference type="EMBL" id="FOCD01000002">
    <property type="protein sequence ID" value="SEN21871.1"/>
    <property type="molecule type" value="Genomic_DNA"/>
</dbReference>
<evidence type="ECO:0000313" key="2">
    <source>
        <dbReference type="EMBL" id="SEN21871.1"/>
    </source>
</evidence>